<dbReference type="InterPro" id="IPR050311">
    <property type="entry name" value="ORC1/CDC6"/>
</dbReference>
<dbReference type="PANTHER" id="PTHR10763:SF23">
    <property type="entry name" value="ORIGIN RECOGNITION COMPLEX SUBUNIT 1"/>
    <property type="match status" value="1"/>
</dbReference>
<evidence type="ECO:0000313" key="13">
    <source>
        <dbReference type="EMBL" id="PWN98180.1"/>
    </source>
</evidence>
<evidence type="ECO:0000256" key="10">
    <source>
        <dbReference type="RuleBase" id="RU365058"/>
    </source>
</evidence>
<gene>
    <name evidence="13" type="ORF">FA09DRAFT_307952</name>
</gene>
<evidence type="ECO:0000256" key="9">
    <source>
        <dbReference type="ARBA" id="ARBA00023242"/>
    </source>
</evidence>
<evidence type="ECO:0000256" key="1">
    <source>
        <dbReference type="ARBA" id="ARBA00004123"/>
    </source>
</evidence>
<dbReference type="GO" id="GO:0033314">
    <property type="term" value="P:mitotic DNA replication checkpoint signaling"/>
    <property type="evidence" value="ECO:0007669"/>
    <property type="project" value="TreeGrafter"/>
</dbReference>
<name>A0A316Z8R7_9BASI</name>
<evidence type="ECO:0000256" key="2">
    <source>
        <dbReference type="ARBA" id="ARBA00008398"/>
    </source>
</evidence>
<evidence type="ECO:0000313" key="14">
    <source>
        <dbReference type="Proteomes" id="UP000245946"/>
    </source>
</evidence>
<dbReference type="InterPro" id="IPR003593">
    <property type="entry name" value="AAA+_ATPase"/>
</dbReference>
<dbReference type="GO" id="GO:0046872">
    <property type="term" value="F:metal ion binding"/>
    <property type="evidence" value="ECO:0007669"/>
    <property type="project" value="UniProtKB-KW"/>
</dbReference>
<evidence type="ECO:0000256" key="4">
    <source>
        <dbReference type="ARBA" id="ARBA00022723"/>
    </source>
</evidence>
<feature type="region of interest" description="Disordered" evidence="11">
    <location>
        <begin position="135"/>
        <end position="172"/>
    </location>
</feature>
<dbReference type="GO" id="GO:0003688">
    <property type="term" value="F:DNA replication origin binding"/>
    <property type="evidence" value="ECO:0007669"/>
    <property type="project" value="TreeGrafter"/>
</dbReference>
<dbReference type="PANTHER" id="PTHR10763">
    <property type="entry name" value="CELL DIVISION CONTROL PROTEIN 6-RELATED"/>
    <property type="match status" value="1"/>
</dbReference>
<dbReference type="Gene3D" id="3.40.50.300">
    <property type="entry name" value="P-loop containing nucleotide triphosphate hydrolases"/>
    <property type="match status" value="1"/>
</dbReference>
<dbReference type="Proteomes" id="UP000245946">
    <property type="component" value="Unassembled WGS sequence"/>
</dbReference>
<sequence length="969" mass="102568">MPKRRVCPFNFQPLEVIRRDEYGPPRYWARAVERTLKPDGVVPGGAAALAAASVPQTFAVGDVIYLGVSSGKPDVAVITHIIAWEDDDRLDSNIRGSVHVTVRPFVRPERLAQATAKGMTGLVRDNEVFYAQRAPASAQAPAQPRRAETSAAGAASDTDDEEEEGGAFTVPASDMLQRVTLHATEETYLAAAIACGQATGPRTGPGRPKTKGVGPPAHIFSELAVDAQKGVFWAMDWNAVQQRGAKEDKWELLEEDGAPLKDPGMRPPQLREAVKEKRGLVDPAAKPKPAKATPKPKAAKKTQAKTPKSAAKKTPAASKETGTPKRKPVVLAPGTPIHAPESLADMLREAEVEEDPFWRSPSAPRASHASTSAAALEPITPRRRMPKLKAAPAAAADADAEMHSASGGSDDDEEGSVWSGGDEAVSEDEDADTAATSEEDDEDSSDEEFVGDILTRNRKRRGGKRGGVPRTPTAKRFASASAAGTPRSRGIATPNRRSILDSQARAAPYPTLPARAPQVANVASEELSTLTPHARARRLLHVGATPSQLPCRGDEFEEILSHVEDAVQDGVGGCVYVAGVPGTGKTATVREVVRALTLRADAGLVSPFNFVEINGMKLPDASQAYSLLWAAVGGGSERAAAPKTALKRLADHFAAGGAGRATTVVLMDELDQLVTARQDVVYNFFNWPSMRGSRLIVLAVANTMDLPERTLNAKVASRLGMTRIPFEPYRSQQLAEIVQTRLGMLPPGTAASEEQVARAKAIGCDQVMHRAAIEYASKRIANVSGDARRMLDVCRRGVELVEARALTAAPATAADGSAAAAPAAAAVQPADMIEILSALVKSGKVAHVRALPLHAKMLLISLLSVLRRSGLAEASVGDVFAHHRVLCTMHGVSRGAGLPGTASHRDPWNADELAAPLSSLCAMGLAIAVGTGAGPGRAAVHGRLMLACQEDEVRLALEADQDERLRKML</sequence>
<evidence type="ECO:0000256" key="3">
    <source>
        <dbReference type="ARBA" id="ARBA00022705"/>
    </source>
</evidence>
<accession>A0A316Z8R7</accession>
<feature type="compositionally biased region" description="Low complexity" evidence="11">
    <location>
        <begin position="304"/>
        <end position="319"/>
    </location>
</feature>
<dbReference type="CDD" id="cd00009">
    <property type="entry name" value="AAA"/>
    <property type="match status" value="1"/>
</dbReference>
<evidence type="ECO:0000256" key="8">
    <source>
        <dbReference type="ARBA" id="ARBA00023125"/>
    </source>
</evidence>
<dbReference type="FunFam" id="3.40.50.300:FF:000199">
    <property type="entry name" value="Origin recognition complex subunit 1"/>
    <property type="match status" value="1"/>
</dbReference>
<dbReference type="InterPro" id="IPR015163">
    <property type="entry name" value="Cdc6_C"/>
</dbReference>
<dbReference type="Pfam" id="PF22606">
    <property type="entry name" value="Cdc6-ORC-like_ATPase_lid"/>
    <property type="match status" value="1"/>
</dbReference>
<keyword evidence="3 10" id="KW-0235">DNA replication</keyword>
<keyword evidence="14" id="KW-1185">Reference proteome</keyword>
<dbReference type="SUPFAM" id="SSF52540">
    <property type="entry name" value="P-loop containing nucleoside triphosphate hydrolases"/>
    <property type="match status" value="1"/>
</dbReference>
<dbReference type="GO" id="GO:0005524">
    <property type="term" value="F:ATP binding"/>
    <property type="evidence" value="ECO:0007669"/>
    <property type="project" value="UniProtKB-KW"/>
</dbReference>
<feature type="region of interest" description="Disordered" evidence="11">
    <location>
        <begin position="276"/>
        <end position="498"/>
    </location>
</feature>
<reference evidence="13 14" key="1">
    <citation type="journal article" date="2018" name="Mol. Biol. Evol.">
        <title>Broad Genomic Sampling Reveals a Smut Pathogenic Ancestry of the Fungal Clade Ustilaginomycotina.</title>
        <authorList>
            <person name="Kijpornyongpan T."/>
            <person name="Mondo S.J."/>
            <person name="Barry K."/>
            <person name="Sandor L."/>
            <person name="Lee J."/>
            <person name="Lipzen A."/>
            <person name="Pangilinan J."/>
            <person name="LaButti K."/>
            <person name="Hainaut M."/>
            <person name="Henrissat B."/>
            <person name="Grigoriev I.V."/>
            <person name="Spatafora J.W."/>
            <person name="Aime M.C."/>
        </authorList>
    </citation>
    <scope>NUCLEOTIDE SEQUENCE [LARGE SCALE GENOMIC DNA]</scope>
    <source>
        <strain evidence="13 14">MCA 4186</strain>
    </source>
</reference>
<dbReference type="Pfam" id="PF00004">
    <property type="entry name" value="AAA"/>
    <property type="match status" value="1"/>
</dbReference>
<protein>
    <recommendedName>
        <fullName evidence="10">Origin recognition complex subunit 1</fullName>
    </recommendedName>
</protein>
<feature type="domain" description="AAA+ ATPase" evidence="12">
    <location>
        <begin position="571"/>
        <end position="725"/>
    </location>
</feature>
<evidence type="ECO:0000256" key="7">
    <source>
        <dbReference type="ARBA" id="ARBA00022842"/>
    </source>
</evidence>
<comment type="function">
    <text evidence="10">Component of the origin recognition complex (ORC) that binds origins of replication. DNA-binding is ATP-dependent, however specific DNA sequences that define origins of replication have not been identified so far. ORC is required to assemble the pre-replication complex necessary to initiate DNA replication.</text>
</comment>
<keyword evidence="5 10" id="KW-0547">Nucleotide-binding</keyword>
<dbReference type="GO" id="GO:0006270">
    <property type="term" value="P:DNA replication initiation"/>
    <property type="evidence" value="ECO:0007669"/>
    <property type="project" value="TreeGrafter"/>
</dbReference>
<evidence type="ECO:0000256" key="11">
    <source>
        <dbReference type="SAM" id="MobiDB-lite"/>
    </source>
</evidence>
<dbReference type="Gene3D" id="1.10.8.60">
    <property type="match status" value="1"/>
</dbReference>
<keyword evidence="7" id="KW-0460">Magnesium</keyword>
<evidence type="ECO:0000259" key="12">
    <source>
        <dbReference type="SMART" id="SM00382"/>
    </source>
</evidence>
<feature type="compositionally biased region" description="Low complexity" evidence="11">
    <location>
        <begin position="359"/>
        <end position="375"/>
    </location>
</feature>
<dbReference type="Pfam" id="PF09079">
    <property type="entry name" value="WHD_Cdc6"/>
    <property type="match status" value="1"/>
</dbReference>
<dbReference type="AlphaFoldDB" id="A0A316Z8R7"/>
<keyword evidence="4" id="KW-0479">Metal-binding</keyword>
<comment type="subunit">
    <text evidence="10">ORC is composed of six subunits.</text>
</comment>
<keyword evidence="8 10" id="KW-0238">DNA-binding</keyword>
<dbReference type="SMART" id="SM00382">
    <property type="entry name" value="AAA"/>
    <property type="match status" value="1"/>
</dbReference>
<dbReference type="OrthoDB" id="1926878at2759"/>
<evidence type="ECO:0000256" key="6">
    <source>
        <dbReference type="ARBA" id="ARBA00022840"/>
    </source>
</evidence>
<dbReference type="RefSeq" id="XP_025598459.1">
    <property type="nucleotide sequence ID" value="XM_025740569.1"/>
</dbReference>
<comment type="similarity">
    <text evidence="2 10">Belongs to the ORC1 family.</text>
</comment>
<dbReference type="InterPro" id="IPR054425">
    <property type="entry name" value="Cdc6_ORC1-like_ATPase_lid"/>
</dbReference>
<dbReference type="GO" id="GO:0016887">
    <property type="term" value="F:ATP hydrolysis activity"/>
    <property type="evidence" value="ECO:0007669"/>
    <property type="project" value="InterPro"/>
</dbReference>
<evidence type="ECO:0000256" key="5">
    <source>
        <dbReference type="ARBA" id="ARBA00022741"/>
    </source>
</evidence>
<feature type="compositionally biased region" description="Low complexity" evidence="11">
    <location>
        <begin position="135"/>
        <end position="156"/>
    </location>
</feature>
<feature type="compositionally biased region" description="Acidic residues" evidence="11">
    <location>
        <begin position="424"/>
        <end position="450"/>
    </location>
</feature>
<keyword evidence="9 10" id="KW-0539">Nucleus</keyword>
<dbReference type="STRING" id="58919.A0A316Z8R7"/>
<organism evidence="13 14">
    <name type="scientific">Tilletiopsis washingtonensis</name>
    <dbReference type="NCBI Taxonomy" id="58919"/>
    <lineage>
        <taxon>Eukaryota</taxon>
        <taxon>Fungi</taxon>
        <taxon>Dikarya</taxon>
        <taxon>Basidiomycota</taxon>
        <taxon>Ustilaginomycotina</taxon>
        <taxon>Exobasidiomycetes</taxon>
        <taxon>Entylomatales</taxon>
        <taxon>Entylomatales incertae sedis</taxon>
        <taxon>Tilletiopsis</taxon>
    </lineage>
</organism>
<keyword evidence="13" id="KW-0378">Hydrolase</keyword>
<dbReference type="GeneID" id="37268115"/>
<keyword evidence="6 10" id="KW-0067">ATP-binding</keyword>
<dbReference type="GO" id="GO:0005664">
    <property type="term" value="C:nuclear origin of replication recognition complex"/>
    <property type="evidence" value="ECO:0007669"/>
    <property type="project" value="TreeGrafter"/>
</dbReference>
<proteinExistence type="inferred from homology"/>
<comment type="subcellular location">
    <subcellularLocation>
        <location evidence="1 10">Nucleus</location>
    </subcellularLocation>
</comment>
<dbReference type="InterPro" id="IPR003959">
    <property type="entry name" value="ATPase_AAA_core"/>
</dbReference>
<dbReference type="EMBL" id="KZ819292">
    <property type="protein sequence ID" value="PWN98180.1"/>
    <property type="molecule type" value="Genomic_DNA"/>
</dbReference>
<dbReference type="InterPro" id="IPR027417">
    <property type="entry name" value="P-loop_NTPase"/>
</dbReference>